<feature type="transmembrane region" description="Helical" evidence="7">
    <location>
        <begin position="158"/>
        <end position="174"/>
    </location>
</feature>
<evidence type="ECO:0000256" key="4">
    <source>
        <dbReference type="ARBA" id="ARBA00022692"/>
    </source>
</evidence>
<protein>
    <submittedName>
        <fullName evidence="9">Acyltransferase 3</fullName>
    </submittedName>
</protein>
<feature type="transmembrane region" description="Helical" evidence="7">
    <location>
        <begin position="211"/>
        <end position="232"/>
    </location>
</feature>
<keyword evidence="10" id="KW-1185">Reference proteome</keyword>
<dbReference type="STRING" id="694327.DFW101_1981"/>
<dbReference type="PANTHER" id="PTHR40074:SF2">
    <property type="entry name" value="O-ACETYLTRANSFERASE WECH"/>
    <property type="match status" value="1"/>
</dbReference>
<feature type="transmembrane region" description="Helical" evidence="7">
    <location>
        <begin position="302"/>
        <end position="323"/>
    </location>
</feature>
<feature type="transmembrane region" description="Helical" evidence="7">
    <location>
        <begin position="54"/>
        <end position="74"/>
    </location>
</feature>
<dbReference type="GO" id="GO:0016413">
    <property type="term" value="F:O-acetyltransferase activity"/>
    <property type="evidence" value="ECO:0007669"/>
    <property type="project" value="TreeGrafter"/>
</dbReference>
<feature type="transmembrane region" description="Helical" evidence="7">
    <location>
        <begin position="244"/>
        <end position="261"/>
    </location>
</feature>
<dbReference type="eggNOG" id="COG3274">
    <property type="taxonomic scope" value="Bacteria"/>
</dbReference>
<comment type="subcellular location">
    <subcellularLocation>
        <location evidence="1">Cell membrane</location>
        <topology evidence="1">Multi-pass membrane protein</topology>
    </subcellularLocation>
</comment>
<dbReference type="EMBL" id="CM001368">
    <property type="protein sequence ID" value="EHJ47987.1"/>
    <property type="molecule type" value="Genomic_DNA"/>
</dbReference>
<keyword evidence="5 7" id="KW-1133">Transmembrane helix</keyword>
<feature type="domain" description="Acyltransferase 3" evidence="8">
    <location>
        <begin position="14"/>
        <end position="321"/>
    </location>
</feature>
<proteinExistence type="inferred from homology"/>
<feature type="transmembrane region" description="Helical" evidence="7">
    <location>
        <begin position="12"/>
        <end position="34"/>
    </location>
</feature>
<dbReference type="PANTHER" id="PTHR40074">
    <property type="entry name" value="O-ACETYLTRANSFERASE WECH"/>
    <property type="match status" value="1"/>
</dbReference>
<keyword evidence="9" id="KW-0012">Acyltransferase</keyword>
<evidence type="ECO:0000256" key="6">
    <source>
        <dbReference type="ARBA" id="ARBA00023136"/>
    </source>
</evidence>
<dbReference type="Pfam" id="PF01757">
    <property type="entry name" value="Acyl_transf_3"/>
    <property type="match status" value="1"/>
</dbReference>
<dbReference type="InterPro" id="IPR002656">
    <property type="entry name" value="Acyl_transf_3_dom"/>
</dbReference>
<evidence type="ECO:0000313" key="10">
    <source>
        <dbReference type="Proteomes" id="UP000004662"/>
    </source>
</evidence>
<feature type="transmembrane region" description="Helical" evidence="7">
    <location>
        <begin position="273"/>
        <end position="296"/>
    </location>
</feature>
<feature type="transmembrane region" description="Helical" evidence="7">
    <location>
        <begin position="128"/>
        <end position="146"/>
    </location>
</feature>
<feature type="transmembrane region" description="Helical" evidence="7">
    <location>
        <begin position="86"/>
        <end position="104"/>
    </location>
</feature>
<organism evidence="9 10">
    <name type="scientific">Solidesulfovibrio carbinoliphilus subsp. oakridgensis</name>
    <dbReference type="NCBI Taxonomy" id="694327"/>
    <lineage>
        <taxon>Bacteria</taxon>
        <taxon>Pseudomonadati</taxon>
        <taxon>Thermodesulfobacteriota</taxon>
        <taxon>Desulfovibrionia</taxon>
        <taxon>Desulfovibrionales</taxon>
        <taxon>Desulfovibrionaceae</taxon>
        <taxon>Solidesulfovibrio</taxon>
    </lineage>
</organism>
<dbReference type="GO" id="GO:0009246">
    <property type="term" value="P:enterobacterial common antigen biosynthetic process"/>
    <property type="evidence" value="ECO:0007669"/>
    <property type="project" value="TreeGrafter"/>
</dbReference>
<keyword evidence="6 7" id="KW-0472">Membrane</keyword>
<dbReference type="AlphaFoldDB" id="G7Q6Q2"/>
<evidence type="ECO:0000256" key="7">
    <source>
        <dbReference type="SAM" id="Phobius"/>
    </source>
</evidence>
<comment type="similarity">
    <text evidence="2">Belongs to the acyltransferase 3 family.</text>
</comment>
<evidence type="ECO:0000313" key="9">
    <source>
        <dbReference type="EMBL" id="EHJ47987.1"/>
    </source>
</evidence>
<evidence type="ECO:0000256" key="3">
    <source>
        <dbReference type="ARBA" id="ARBA00022475"/>
    </source>
</evidence>
<evidence type="ECO:0000259" key="8">
    <source>
        <dbReference type="Pfam" id="PF01757"/>
    </source>
</evidence>
<dbReference type="Proteomes" id="UP000004662">
    <property type="component" value="Chromosome"/>
</dbReference>
<reference evidence="10" key="1">
    <citation type="journal article" date="2015" name="Genome Announc.">
        <title>High-Quality Draft Genome Sequence of Desulfovibrio carbinoliphilus FW-101-2B, an Organic Acid-Oxidizing Sulfate-Reducing Bacterium Isolated from Uranium(VI)-Contaminated Groundwater.</title>
        <authorList>
            <person name="Ramsay B.D."/>
            <person name="Hwang C."/>
            <person name="Woo H.L."/>
            <person name="Carroll S.L."/>
            <person name="Lucas S."/>
            <person name="Han J."/>
            <person name="Lapidus A.L."/>
            <person name="Cheng J.F."/>
            <person name="Goodwin L.A."/>
            <person name="Pitluck S."/>
            <person name="Peters L."/>
            <person name="Chertkov O."/>
            <person name="Held B."/>
            <person name="Detter J.C."/>
            <person name="Han C.S."/>
            <person name="Tapia R."/>
            <person name="Land M.L."/>
            <person name="Hauser L.J."/>
            <person name="Kyrpides N.C."/>
            <person name="Ivanova N.N."/>
            <person name="Mikhailova N."/>
            <person name="Pagani I."/>
            <person name="Woyke T."/>
            <person name="Arkin A.P."/>
            <person name="Dehal P."/>
            <person name="Chivian D."/>
            <person name="Criddle C.S."/>
            <person name="Wu W."/>
            <person name="Chakraborty R."/>
            <person name="Hazen T.C."/>
            <person name="Fields M.W."/>
        </authorList>
    </citation>
    <scope>NUCLEOTIDE SEQUENCE [LARGE SCALE GENOMIC DNA]</scope>
    <source>
        <strain evidence="10">FW-101-2B</strain>
    </source>
</reference>
<dbReference type="RefSeq" id="WP_009181372.1">
    <property type="nucleotide sequence ID" value="NZ_CM001368.1"/>
</dbReference>
<keyword evidence="3" id="KW-1003">Cell membrane</keyword>
<keyword evidence="4 7" id="KW-0812">Transmembrane</keyword>
<accession>G7Q6Q2</accession>
<keyword evidence="9" id="KW-0808">Transferase</keyword>
<evidence type="ECO:0000256" key="5">
    <source>
        <dbReference type="ARBA" id="ARBA00022989"/>
    </source>
</evidence>
<evidence type="ECO:0000256" key="1">
    <source>
        <dbReference type="ARBA" id="ARBA00004651"/>
    </source>
</evidence>
<evidence type="ECO:0000256" key="2">
    <source>
        <dbReference type="ARBA" id="ARBA00007400"/>
    </source>
</evidence>
<dbReference type="OrthoDB" id="1072135at2"/>
<gene>
    <name evidence="9" type="ORF">DFW101_1981</name>
</gene>
<dbReference type="HOGENOM" id="CLU_764468_0_0_7"/>
<feature type="transmembrane region" description="Helical" evidence="7">
    <location>
        <begin position="180"/>
        <end position="199"/>
    </location>
</feature>
<dbReference type="GO" id="GO:0005886">
    <property type="term" value="C:plasma membrane"/>
    <property type="evidence" value="ECO:0007669"/>
    <property type="project" value="UniProtKB-SubCell"/>
</dbReference>
<name>G7Q6Q2_9BACT</name>
<sequence length="336" mass="36908">MPHASPAAPATRLASLDLLKILGCLFVVLLHSIVARVERVDDSTAWWLANWMNAAGREAVPVFFMISGALLLRKDVPALWPYYRSVLVRYALPLFGGLATYKALGMSQGDATPLVNTVLYNFADNQGFHLWFMWTFLGLALVVPLLRPMVAAPRNLGLFLALWAVFCVLAPWLGEAGVRIPVGNMLFVFFTGYFVLGHGLFRTGFRVDERLLVACILLSIVATAWLTADFSLKAGVLTTKFYEGPSPCIVLLSAATLKLFLQRFPGQTSPLVRTVSGATFTIYIYHVVVLTVVSRLLGPSTLAMNVFVHTPLAFAACTLLYLAGRRIPVVRAFFHG</sequence>